<reference evidence="2" key="1">
    <citation type="journal article" date="2010" name="Science">
        <title>Signatures of adaptation to obligate biotrophy in the Hyaloperonospora arabidopsidis genome.</title>
        <authorList>
            <person name="Baxter L."/>
            <person name="Tripathy S."/>
            <person name="Ishaque N."/>
            <person name="Boot N."/>
            <person name="Cabral A."/>
            <person name="Kemen E."/>
            <person name="Thines M."/>
            <person name="Ah-Fong A."/>
            <person name="Anderson R."/>
            <person name="Badejoko W."/>
            <person name="Bittner-Eddy P."/>
            <person name="Boore J.L."/>
            <person name="Chibucos M.C."/>
            <person name="Coates M."/>
            <person name="Dehal P."/>
            <person name="Delehaunty K."/>
            <person name="Dong S."/>
            <person name="Downton P."/>
            <person name="Dumas B."/>
            <person name="Fabro G."/>
            <person name="Fronick C."/>
            <person name="Fuerstenberg S.I."/>
            <person name="Fulton L."/>
            <person name="Gaulin E."/>
            <person name="Govers F."/>
            <person name="Hughes L."/>
            <person name="Humphray S."/>
            <person name="Jiang R.H."/>
            <person name="Judelson H."/>
            <person name="Kamoun S."/>
            <person name="Kyung K."/>
            <person name="Meijer H."/>
            <person name="Minx P."/>
            <person name="Morris P."/>
            <person name="Nelson J."/>
            <person name="Phuntumart V."/>
            <person name="Qutob D."/>
            <person name="Rehmany A."/>
            <person name="Rougon-Cardoso A."/>
            <person name="Ryden P."/>
            <person name="Torto-Alalibo T."/>
            <person name="Studholme D."/>
            <person name="Wang Y."/>
            <person name="Win J."/>
            <person name="Wood J."/>
            <person name="Clifton S.W."/>
            <person name="Rogers J."/>
            <person name="Van den Ackerveken G."/>
            <person name="Jones J.D."/>
            <person name="McDowell J.M."/>
            <person name="Beynon J."/>
            <person name="Tyler B.M."/>
        </authorList>
    </citation>
    <scope>NUCLEOTIDE SEQUENCE [LARGE SCALE GENOMIC DNA]</scope>
    <source>
        <strain evidence="2">Emoy2</strain>
    </source>
</reference>
<protein>
    <submittedName>
        <fullName evidence="1">Uncharacterized protein</fullName>
    </submittedName>
</protein>
<keyword evidence="2" id="KW-1185">Reference proteome</keyword>
<dbReference type="HOGENOM" id="CLU_2502734_0_0_1"/>
<dbReference type="AlphaFoldDB" id="M4BCJ4"/>
<name>M4BCJ4_HYAAE</name>
<reference evidence="1" key="2">
    <citation type="submission" date="2015-06" db="UniProtKB">
        <authorList>
            <consortium name="EnsemblProtists"/>
        </authorList>
    </citation>
    <scope>IDENTIFICATION</scope>
    <source>
        <strain evidence="1">Emoy2</strain>
    </source>
</reference>
<sequence>MHVPPNRTEHYSDKDTNLRIKMDQDQQKSPKAQMFSFMKRHSCINDELALHVACGVIVDSLIQTRYLSCRLSTTESDYYFRSGFPR</sequence>
<evidence type="ECO:0000313" key="2">
    <source>
        <dbReference type="Proteomes" id="UP000011713"/>
    </source>
</evidence>
<dbReference type="InParanoid" id="M4BCJ4"/>
<dbReference type="EnsemblProtists" id="HpaT804010">
    <property type="protein sequence ID" value="HpaP804010"/>
    <property type="gene ID" value="HpaG804010"/>
</dbReference>
<dbReference type="Proteomes" id="UP000011713">
    <property type="component" value="Unassembled WGS sequence"/>
</dbReference>
<accession>M4BCJ4</accession>
<proteinExistence type="predicted"/>
<dbReference type="VEuPathDB" id="FungiDB:HpaG804010"/>
<evidence type="ECO:0000313" key="1">
    <source>
        <dbReference type="EnsemblProtists" id="HpaP804010"/>
    </source>
</evidence>
<dbReference type="EMBL" id="JH598136">
    <property type="status" value="NOT_ANNOTATED_CDS"/>
    <property type="molecule type" value="Genomic_DNA"/>
</dbReference>
<organism evidence="1 2">
    <name type="scientific">Hyaloperonospora arabidopsidis (strain Emoy2)</name>
    <name type="common">Downy mildew agent</name>
    <name type="synonym">Peronospora arabidopsidis</name>
    <dbReference type="NCBI Taxonomy" id="559515"/>
    <lineage>
        <taxon>Eukaryota</taxon>
        <taxon>Sar</taxon>
        <taxon>Stramenopiles</taxon>
        <taxon>Oomycota</taxon>
        <taxon>Peronosporomycetes</taxon>
        <taxon>Peronosporales</taxon>
        <taxon>Peronosporaceae</taxon>
        <taxon>Hyaloperonospora</taxon>
    </lineage>
</organism>